<feature type="region of interest" description="Disordered" evidence="1">
    <location>
        <begin position="141"/>
        <end position="205"/>
    </location>
</feature>
<organism evidence="3 4">
    <name type="scientific">Simplicispira metamorpha</name>
    <dbReference type="NCBI Taxonomy" id="80881"/>
    <lineage>
        <taxon>Bacteria</taxon>
        <taxon>Pseudomonadati</taxon>
        <taxon>Pseudomonadota</taxon>
        <taxon>Betaproteobacteria</taxon>
        <taxon>Burkholderiales</taxon>
        <taxon>Comamonadaceae</taxon>
        <taxon>Simplicispira</taxon>
    </lineage>
</organism>
<keyword evidence="2" id="KW-0732">Signal</keyword>
<evidence type="ECO:0000313" key="3">
    <source>
        <dbReference type="EMBL" id="TCP18282.1"/>
    </source>
</evidence>
<proteinExistence type="predicted"/>
<reference evidence="3 4" key="1">
    <citation type="submission" date="2019-03" db="EMBL/GenBank/DDBJ databases">
        <title>Genomic Encyclopedia of Type Strains, Phase IV (KMG-IV): sequencing the most valuable type-strain genomes for metagenomic binning, comparative biology and taxonomic classification.</title>
        <authorList>
            <person name="Goeker M."/>
        </authorList>
    </citation>
    <scope>NUCLEOTIDE SEQUENCE [LARGE SCALE GENOMIC DNA]</scope>
    <source>
        <strain evidence="3 4">DSM 1837</strain>
    </source>
</reference>
<dbReference type="EMBL" id="SLXH01000009">
    <property type="protein sequence ID" value="TCP18282.1"/>
    <property type="molecule type" value="Genomic_DNA"/>
</dbReference>
<dbReference type="Proteomes" id="UP000295182">
    <property type="component" value="Unassembled WGS sequence"/>
</dbReference>
<name>A0A4R2NBE1_9BURK</name>
<feature type="chain" id="PRO_5020628157" description="Tfp pilus assembly protein FimV" evidence="2">
    <location>
        <begin position="22"/>
        <end position="750"/>
    </location>
</feature>
<evidence type="ECO:0000256" key="1">
    <source>
        <dbReference type="SAM" id="MobiDB-lite"/>
    </source>
</evidence>
<accession>A0A4R2NBE1</accession>
<gene>
    <name evidence="3" type="ORF">EV674_10977</name>
</gene>
<protein>
    <recommendedName>
        <fullName evidence="5">Tfp pilus assembly protein FimV</fullName>
    </recommendedName>
</protein>
<dbReference type="RefSeq" id="WP_241524902.1">
    <property type="nucleotide sequence ID" value="NZ_QXNC01000009.1"/>
</dbReference>
<evidence type="ECO:0008006" key="5">
    <source>
        <dbReference type="Google" id="ProtNLM"/>
    </source>
</evidence>
<evidence type="ECO:0000256" key="2">
    <source>
        <dbReference type="SAM" id="SignalP"/>
    </source>
</evidence>
<evidence type="ECO:0000313" key="4">
    <source>
        <dbReference type="Proteomes" id="UP000295182"/>
    </source>
</evidence>
<dbReference type="AlphaFoldDB" id="A0A4R2NBE1"/>
<sequence length="750" mass="78386">MNFRNTLLAAGVALTTCGAAALSLGESRGTVVLGRPLDLVFQVLTDGTESVDGACVAADILLGDTLISQSRIDITPLPAVPGRSSAVRLRASGVVNEPIVTVQLSAGCSGKITRTYTFLADLPDTVAAATAPIAIAALKPDAAPARSDGRGTQAPPSPGSSRSARPPASGAESPEASALRPAPRPVPRERAAPVPRVAASAAPAVPPQRARLVIEPLDLAPPAPAGLRLSTELAHIPGEAATEQRAEAAAAWRILGSTPEELRRSSASLEQLTADLNTLRASTAQDQATMAGLRERLEMVESERFPAPLVYALLALLAAALAGIAWLWQRARVAQSAAWHDAVERHHDADSTARATDAPVAAPVPAALAPLEAAQAAPADTPVPDPLPGSQAVAPAVPVPAVPTATDPVAPAVPAVRVINPEALFDLQQQAEFFVSVGEHDQAIDVMKQHIADNEQSSPLAYLDLMRLYHSLGRIDDFNALRAQFHRYFNAQVPEFAGFNRPGHTLLGYTDALAAIEAQWSDDVVLQQLESCLFRRDNAAMPLFDLAAYEDLLLLYAIAQTTPAGVRGAPPPRARTTPEDATLSEGIGVLPTASGRQGHQPGDLLQEQLPEMGLPALDLLPAAAPQAAPSLPDYDFPWALETLSPALDEAAPHAIATQPPPAPPSYAPAPAADGFPSVLLDLDLTAPHEPMEMDFPLPSLTLQDVPAVPVTPAPPPGQPVGFGSTNPRFEVRFELDDDLLLPPDKPGKGA</sequence>
<comment type="caution">
    <text evidence="3">The sequence shown here is derived from an EMBL/GenBank/DDBJ whole genome shotgun (WGS) entry which is preliminary data.</text>
</comment>
<feature type="compositionally biased region" description="Low complexity" evidence="1">
    <location>
        <begin position="159"/>
        <end position="181"/>
    </location>
</feature>
<feature type="signal peptide" evidence="2">
    <location>
        <begin position="1"/>
        <end position="21"/>
    </location>
</feature>
<keyword evidence="4" id="KW-1185">Reference proteome</keyword>
<feature type="compositionally biased region" description="Low complexity" evidence="1">
    <location>
        <begin position="192"/>
        <end position="205"/>
    </location>
</feature>